<organism evidence="4 5">
    <name type="scientific">Sparus aurata</name>
    <name type="common">Gilthead sea bream</name>
    <dbReference type="NCBI Taxonomy" id="8175"/>
    <lineage>
        <taxon>Eukaryota</taxon>
        <taxon>Metazoa</taxon>
        <taxon>Chordata</taxon>
        <taxon>Craniata</taxon>
        <taxon>Vertebrata</taxon>
        <taxon>Euteleostomi</taxon>
        <taxon>Actinopterygii</taxon>
        <taxon>Neopterygii</taxon>
        <taxon>Teleostei</taxon>
        <taxon>Neoteleostei</taxon>
        <taxon>Acanthomorphata</taxon>
        <taxon>Eupercaria</taxon>
        <taxon>Spariformes</taxon>
        <taxon>Sparidae</taxon>
        <taxon>Sparus</taxon>
    </lineage>
</organism>
<dbReference type="GO" id="GO:0005975">
    <property type="term" value="P:carbohydrate metabolic process"/>
    <property type="evidence" value="ECO:0007669"/>
    <property type="project" value="InterPro"/>
</dbReference>
<feature type="domain" description="Glycosyl hydrolase family 13 catalytic" evidence="3">
    <location>
        <begin position="220"/>
        <end position="507"/>
    </location>
</feature>
<dbReference type="Pfam" id="PF16028">
    <property type="entry name" value="SLC3A2_N"/>
    <property type="match status" value="1"/>
</dbReference>
<feature type="transmembrane region" description="Helical" evidence="2">
    <location>
        <begin position="177"/>
        <end position="199"/>
    </location>
</feature>
<dbReference type="AlphaFoldDB" id="A0A671YZB2"/>
<dbReference type="Gene3D" id="2.60.40.1180">
    <property type="entry name" value="Golgi alpha-mannosidase II"/>
    <property type="match status" value="1"/>
</dbReference>
<dbReference type="Ensembl" id="ENSSAUT00010071260.1">
    <property type="protein sequence ID" value="ENSSAUP00010068088.1"/>
    <property type="gene ID" value="ENSSAUG00010027055.1"/>
</dbReference>
<dbReference type="GO" id="GO:0015173">
    <property type="term" value="F:aromatic amino acid transmembrane transporter activity"/>
    <property type="evidence" value="ECO:0007669"/>
    <property type="project" value="TreeGrafter"/>
</dbReference>
<reference evidence="4" key="2">
    <citation type="submission" date="2025-08" db="UniProtKB">
        <authorList>
            <consortium name="Ensembl"/>
        </authorList>
    </citation>
    <scope>IDENTIFICATION</scope>
</reference>
<dbReference type="GO" id="GO:1904273">
    <property type="term" value="P:L-alanine import across plasma membrane"/>
    <property type="evidence" value="ECO:0007669"/>
    <property type="project" value="TreeGrafter"/>
</dbReference>
<dbReference type="SMART" id="SM00642">
    <property type="entry name" value="Aamy"/>
    <property type="match status" value="1"/>
</dbReference>
<accession>A0A671YZB2</accession>
<dbReference type="GO" id="GO:0016324">
    <property type="term" value="C:apical plasma membrane"/>
    <property type="evidence" value="ECO:0007669"/>
    <property type="project" value="TreeGrafter"/>
</dbReference>
<evidence type="ECO:0000313" key="5">
    <source>
        <dbReference type="Proteomes" id="UP000472265"/>
    </source>
</evidence>
<keyword evidence="2" id="KW-0812">Transmembrane</keyword>
<dbReference type="InterPro" id="IPR013780">
    <property type="entry name" value="Glyco_hydro_b"/>
</dbReference>
<dbReference type="GO" id="GO:0015190">
    <property type="term" value="F:L-leucine transmembrane transporter activity"/>
    <property type="evidence" value="ECO:0007669"/>
    <property type="project" value="TreeGrafter"/>
</dbReference>
<dbReference type="GeneTree" id="ENSGT00940000156646"/>
<keyword evidence="5" id="KW-1185">Reference proteome</keyword>
<dbReference type="PANTHER" id="PTHR46673">
    <property type="entry name" value="4F2 CELL-SURFACE ANTIGEN HEAVY CHAIN"/>
    <property type="match status" value="1"/>
</dbReference>
<proteinExistence type="predicted"/>
<evidence type="ECO:0000259" key="3">
    <source>
        <dbReference type="SMART" id="SM00642"/>
    </source>
</evidence>
<evidence type="ECO:0000256" key="2">
    <source>
        <dbReference type="SAM" id="Phobius"/>
    </source>
</evidence>
<protein>
    <submittedName>
        <fullName evidence="4">Solute carrier family 3 member 2a</fullName>
    </submittedName>
</protein>
<dbReference type="InterPro" id="IPR006047">
    <property type="entry name" value="GH13_cat_dom"/>
</dbReference>
<dbReference type="Proteomes" id="UP000472265">
    <property type="component" value="Chromosome 10"/>
</dbReference>
<dbReference type="Gene3D" id="3.20.20.80">
    <property type="entry name" value="Glycosidases"/>
    <property type="match status" value="1"/>
</dbReference>
<evidence type="ECO:0000256" key="1">
    <source>
        <dbReference type="SAM" id="MobiDB-lite"/>
    </source>
</evidence>
<keyword evidence="2" id="KW-0472">Membrane</keyword>
<dbReference type="SUPFAM" id="SSF51445">
    <property type="entry name" value="(Trans)glycosidases"/>
    <property type="match status" value="1"/>
</dbReference>
<dbReference type="GO" id="GO:0015823">
    <property type="term" value="P:phenylalanine transport"/>
    <property type="evidence" value="ECO:0007669"/>
    <property type="project" value="TreeGrafter"/>
</dbReference>
<dbReference type="InterPro" id="IPR017853">
    <property type="entry name" value="GH"/>
</dbReference>
<dbReference type="InParanoid" id="A0A671YZB2"/>
<gene>
    <name evidence="4" type="primary">LOC115589768</name>
</gene>
<evidence type="ECO:0000313" key="4">
    <source>
        <dbReference type="Ensembl" id="ENSSAUP00010068088.1"/>
    </source>
</evidence>
<dbReference type="InterPro" id="IPR031984">
    <property type="entry name" value="SLC3A2_N"/>
</dbReference>
<dbReference type="GO" id="GO:0016323">
    <property type="term" value="C:basolateral plasma membrane"/>
    <property type="evidence" value="ECO:0007669"/>
    <property type="project" value="TreeGrafter"/>
</dbReference>
<sequence>MAGCIDLTAGSIRRECVDRTLITWTCGVQTLLSIVEAVWAGRGETEISYWLVQRWAGKQALQIQRKPLCKKIKTEEEKNRRPREKHTQDGLYVVVLLFFKKLDITMNKDTEIDMKEVELNEVDPEKQPMTGDGPPAGGEKNGSVKLKVPEDEVTFTGLSKEELMKVAGTPGWVRTRWVLLVLFWLGWVGMLAGAIVIIVQAPRCKPIPPMDWWNEGPLYQISDVEAFSDGLKGVESKLDEINQLKVKGLVLGPLHSVQPDTPDALFLDQIDPTQGRKEDLTAVLEKAHKKGMSVVLDLTPNYLGNAPWFNGDVGDVLEKVKAAAAHWLSSGVDGIKLSGLNIASSSADWPKLQAVVQGNRTEETKKRVLMGAAEHLSAADVSQLVSSSGVDLLLSDLLSTNNEGVKRTEVMDLLKPQHRSLAWGLGATQQDQLSKQAMTPGLIRLYQLLLFTMPGTPVFTYGDEIGLQAGQGSASPKMVWDIQKEPADGTPVNETAEAERKERVDIRKWFISLSDLRGKERSLLHGDYYSLYSSTSSLSFLRVWDQSNRYITAVNWGGAAEKLKLKLAPTEGLELPETATVTLSTDEALKAEDTVSLDEITLAAGGAVLLQFPYKA</sequence>
<dbReference type="GO" id="GO:0015180">
    <property type="term" value="F:L-alanine transmembrane transporter activity"/>
    <property type="evidence" value="ECO:0007669"/>
    <property type="project" value="TreeGrafter"/>
</dbReference>
<reference evidence="4" key="1">
    <citation type="submission" date="2021-04" db="EMBL/GenBank/DDBJ databases">
        <authorList>
            <consortium name="Wellcome Sanger Institute Data Sharing"/>
        </authorList>
    </citation>
    <scope>NUCLEOTIDE SEQUENCE [LARGE SCALE GENOMIC DNA]</scope>
</reference>
<feature type="region of interest" description="Disordered" evidence="1">
    <location>
        <begin position="123"/>
        <end position="143"/>
    </location>
</feature>
<dbReference type="Pfam" id="PF00128">
    <property type="entry name" value="Alpha-amylase"/>
    <property type="match status" value="1"/>
</dbReference>
<keyword evidence="2" id="KW-1133">Transmembrane helix</keyword>
<dbReference type="PANTHER" id="PTHR46673:SF3">
    <property type="entry name" value="SOLUTE CARRIER FAMILY 3 (AMINO ACID TRANSPORTER HEAVY CHAIN), MEMBER 2A-RELATED"/>
    <property type="match status" value="1"/>
</dbReference>
<reference evidence="4" key="3">
    <citation type="submission" date="2025-09" db="UniProtKB">
        <authorList>
            <consortium name="Ensembl"/>
        </authorList>
    </citation>
    <scope>IDENTIFICATION</scope>
</reference>
<name>A0A671YZB2_SPAAU</name>
<dbReference type="GO" id="GO:1903801">
    <property type="term" value="P:L-leucine import across plasma membrane"/>
    <property type="evidence" value="ECO:0007669"/>
    <property type="project" value="TreeGrafter"/>
</dbReference>
<dbReference type="InterPro" id="IPR042280">
    <property type="entry name" value="SLC3A2"/>
</dbReference>